<dbReference type="EMBL" id="JPPY01000077">
    <property type="protein sequence ID" value="KND36643.1"/>
    <property type="molecule type" value="Genomic_DNA"/>
</dbReference>
<dbReference type="Proteomes" id="UP000037151">
    <property type="component" value="Unassembled WGS sequence"/>
</dbReference>
<gene>
    <name evidence="1" type="ORF">IQ63_11900</name>
</gene>
<proteinExistence type="predicted"/>
<organism evidence="1 2">
    <name type="scientific">Streptomyces acidiscabies</name>
    <dbReference type="NCBI Taxonomy" id="42234"/>
    <lineage>
        <taxon>Bacteria</taxon>
        <taxon>Bacillati</taxon>
        <taxon>Actinomycetota</taxon>
        <taxon>Actinomycetes</taxon>
        <taxon>Kitasatosporales</taxon>
        <taxon>Streptomycetaceae</taxon>
        <taxon>Streptomyces</taxon>
    </lineage>
</organism>
<sequence length="177" mass="18920">MGDRFQVIVDLEAGEAEVARLKERVVGWLVGEGIVVTDGSGYTAGPGWARAVDDDGDHEPSGGLAVHVGRGGFHSGADMPEAAVCPRCAAATTLDDDAWSRFSDAMQTWHDTGAASVECPACAAPVPVPEWGWDGPPLAFGHLGLEFWNWPDFSDAFRARITDVLEGHRTAYLWGKI</sequence>
<name>A0A0L0KFP3_9ACTN</name>
<comment type="caution">
    <text evidence="1">The sequence shown here is derived from an EMBL/GenBank/DDBJ whole genome shotgun (WGS) entry which is preliminary data.</text>
</comment>
<dbReference type="RefSeq" id="WP_050370590.1">
    <property type="nucleotide sequence ID" value="NZ_KQ257813.1"/>
</dbReference>
<evidence type="ECO:0000313" key="2">
    <source>
        <dbReference type="Proteomes" id="UP000037151"/>
    </source>
</evidence>
<reference evidence="2" key="1">
    <citation type="submission" date="2014-07" db="EMBL/GenBank/DDBJ databases">
        <title>Genome sequencing of plant-pathogenic Streptomyces species.</title>
        <authorList>
            <person name="Harrison J."/>
            <person name="Sapp M."/>
            <person name="Thwaites R."/>
            <person name="Studholme D.J."/>
        </authorList>
    </citation>
    <scope>NUCLEOTIDE SEQUENCE [LARGE SCALE GENOMIC DNA]</scope>
    <source>
        <strain evidence="2">NCPPB 4445</strain>
    </source>
</reference>
<dbReference type="PATRIC" id="fig|42234.21.peg.2451"/>
<accession>A0A0L0KFP3</accession>
<evidence type="ECO:0000313" key="1">
    <source>
        <dbReference type="EMBL" id="KND36643.1"/>
    </source>
</evidence>
<dbReference type="AlphaFoldDB" id="A0A0L0KFP3"/>
<protein>
    <submittedName>
        <fullName evidence="1">Uncharacterized protein</fullName>
    </submittedName>
</protein>